<dbReference type="InterPro" id="IPR000305">
    <property type="entry name" value="GIY-YIG_endonuc"/>
</dbReference>
<dbReference type="EMBL" id="VDGG01000064">
    <property type="protein sequence ID" value="TQR06146.1"/>
    <property type="molecule type" value="Genomic_DNA"/>
</dbReference>
<dbReference type="PROSITE" id="PS50164">
    <property type="entry name" value="GIY_YIG"/>
    <property type="match status" value="1"/>
</dbReference>
<dbReference type="Proteomes" id="UP000318937">
    <property type="component" value="Unassembled WGS sequence"/>
</dbReference>
<dbReference type="Pfam" id="PF01541">
    <property type="entry name" value="GIY-YIG"/>
    <property type="match status" value="1"/>
</dbReference>
<comment type="similarity">
    <text evidence="1">Belongs to the UPF0213 family.</text>
</comment>
<dbReference type="PANTHER" id="PTHR34477">
    <property type="entry name" value="UPF0213 PROTEIN YHBQ"/>
    <property type="match status" value="1"/>
</dbReference>
<dbReference type="AlphaFoldDB" id="A0A544SLR3"/>
<organism evidence="3 4">
    <name type="scientific">Psychrobacillus soli</name>
    <dbReference type="NCBI Taxonomy" id="1543965"/>
    <lineage>
        <taxon>Bacteria</taxon>
        <taxon>Bacillati</taxon>
        <taxon>Bacillota</taxon>
        <taxon>Bacilli</taxon>
        <taxon>Bacillales</taxon>
        <taxon>Bacillaceae</taxon>
        <taxon>Psychrobacillus</taxon>
    </lineage>
</organism>
<comment type="caution">
    <text evidence="3">The sequence shown here is derived from an EMBL/GenBank/DDBJ whole genome shotgun (WGS) entry which is preliminary data.</text>
</comment>
<accession>A0A544SLR3</accession>
<evidence type="ECO:0000313" key="3">
    <source>
        <dbReference type="EMBL" id="TQR06146.1"/>
    </source>
</evidence>
<evidence type="ECO:0000256" key="1">
    <source>
        <dbReference type="ARBA" id="ARBA00007435"/>
    </source>
</evidence>
<dbReference type="SUPFAM" id="SSF82771">
    <property type="entry name" value="GIY-YIG endonuclease"/>
    <property type="match status" value="1"/>
</dbReference>
<keyword evidence="4" id="KW-1185">Reference proteome</keyword>
<dbReference type="RefSeq" id="WP_142609052.1">
    <property type="nucleotide sequence ID" value="NZ_VDGG01000064.1"/>
</dbReference>
<evidence type="ECO:0000313" key="4">
    <source>
        <dbReference type="Proteomes" id="UP000318937"/>
    </source>
</evidence>
<dbReference type="InterPro" id="IPR050190">
    <property type="entry name" value="UPF0213_domain"/>
</dbReference>
<feature type="domain" description="GIY-YIG" evidence="2">
    <location>
        <begin position="6"/>
        <end position="81"/>
    </location>
</feature>
<dbReference type="PANTHER" id="PTHR34477:SF1">
    <property type="entry name" value="UPF0213 PROTEIN YHBQ"/>
    <property type="match status" value="1"/>
</dbReference>
<reference evidence="3 4" key="1">
    <citation type="submission" date="2019-05" db="EMBL/GenBank/DDBJ databases">
        <title>Psychrobacillus vulpis sp. nov., a new species isolated from feces of a red fox that inhabits in The Tablas de Daimiel Natural Park, Albacete, Spain.</title>
        <authorList>
            <person name="Rodriguez M."/>
            <person name="Reina J.C."/>
            <person name="Bejar V."/>
            <person name="Llamas I."/>
        </authorList>
    </citation>
    <scope>NUCLEOTIDE SEQUENCE [LARGE SCALE GENOMIC DNA]</scope>
    <source>
        <strain evidence="3 4">NHI-2</strain>
    </source>
</reference>
<protein>
    <submittedName>
        <fullName evidence="3">GIY-YIG nuclease family protein</fullName>
    </submittedName>
</protein>
<dbReference type="InterPro" id="IPR035901">
    <property type="entry name" value="GIY-YIG_endonuc_sf"/>
</dbReference>
<dbReference type="Gene3D" id="3.40.1440.10">
    <property type="entry name" value="GIY-YIG endonuclease"/>
    <property type="match status" value="1"/>
</dbReference>
<proteinExistence type="inferred from homology"/>
<dbReference type="OrthoDB" id="9807770at2"/>
<gene>
    <name evidence="3" type="ORF">FG383_19140</name>
</gene>
<dbReference type="CDD" id="cd10456">
    <property type="entry name" value="GIY-YIG_UPF0213"/>
    <property type="match status" value="1"/>
</dbReference>
<evidence type="ECO:0000259" key="2">
    <source>
        <dbReference type="PROSITE" id="PS50164"/>
    </source>
</evidence>
<name>A0A544SLR3_9BACI</name>
<sequence length="97" mass="11376">MEKNDKVHTFYVLECKDGSYYAGYTNDLVKRVAVHNEGKGAKYTRARRPVSCKYDEVFETKREAMQAEYAFKQLSRKQKIHYMGGQINDEISEIDRV</sequence>